<dbReference type="InterPro" id="IPR002213">
    <property type="entry name" value="UDP_glucos_trans"/>
</dbReference>
<dbReference type="PANTHER" id="PTHR11926">
    <property type="entry name" value="GLUCOSYL/GLUCURONOSYL TRANSFERASES"/>
    <property type="match status" value="1"/>
</dbReference>
<dbReference type="GO" id="GO:0080043">
    <property type="term" value="F:quercetin 3-O-glucosyltransferase activity"/>
    <property type="evidence" value="ECO:0007669"/>
    <property type="project" value="TreeGrafter"/>
</dbReference>
<dbReference type="Proteomes" id="UP000583929">
    <property type="component" value="Unassembled WGS sequence"/>
</dbReference>
<dbReference type="Gene3D" id="3.40.50.2000">
    <property type="entry name" value="Glycogen Phosphorylase B"/>
    <property type="match status" value="2"/>
</dbReference>
<dbReference type="InterPro" id="IPR035595">
    <property type="entry name" value="UDP_glycos_trans_CS"/>
</dbReference>
<dbReference type="FunFam" id="3.40.50.2000:FF:000078">
    <property type="entry name" value="Glycosyltransferase"/>
    <property type="match status" value="1"/>
</dbReference>
<organism evidence="6 7">
    <name type="scientific">Cannabis sativa</name>
    <name type="common">Hemp</name>
    <name type="synonym">Marijuana</name>
    <dbReference type="NCBI Taxonomy" id="3483"/>
    <lineage>
        <taxon>Eukaryota</taxon>
        <taxon>Viridiplantae</taxon>
        <taxon>Streptophyta</taxon>
        <taxon>Embryophyta</taxon>
        <taxon>Tracheophyta</taxon>
        <taxon>Spermatophyta</taxon>
        <taxon>Magnoliopsida</taxon>
        <taxon>eudicotyledons</taxon>
        <taxon>Gunneridae</taxon>
        <taxon>Pentapetalae</taxon>
        <taxon>rosids</taxon>
        <taxon>fabids</taxon>
        <taxon>Rosales</taxon>
        <taxon>Cannabaceae</taxon>
        <taxon>Cannabis</taxon>
    </lineage>
</organism>
<accession>A0A7J6I7X1</accession>
<dbReference type="PROSITE" id="PS00375">
    <property type="entry name" value="UDPGT"/>
    <property type="match status" value="1"/>
</dbReference>
<evidence type="ECO:0000256" key="2">
    <source>
        <dbReference type="ARBA" id="ARBA00022676"/>
    </source>
</evidence>
<evidence type="ECO:0000256" key="3">
    <source>
        <dbReference type="ARBA" id="ARBA00022679"/>
    </source>
</evidence>
<evidence type="ECO:0000313" key="7">
    <source>
        <dbReference type="Proteomes" id="UP000583929"/>
    </source>
</evidence>
<comment type="similarity">
    <text evidence="1 4">Belongs to the UDP-glycosyltransferase family.</text>
</comment>
<keyword evidence="3 4" id="KW-0808">Transferase</keyword>
<protein>
    <recommendedName>
        <fullName evidence="5">Glycosyltransferase</fullName>
        <ecNumber evidence="5">2.4.1.-</ecNumber>
    </recommendedName>
</protein>
<evidence type="ECO:0000256" key="1">
    <source>
        <dbReference type="ARBA" id="ARBA00009995"/>
    </source>
</evidence>
<keyword evidence="7" id="KW-1185">Reference proteome</keyword>
<evidence type="ECO:0000256" key="5">
    <source>
        <dbReference type="RuleBase" id="RU362057"/>
    </source>
</evidence>
<keyword evidence="2 4" id="KW-0328">Glycosyltransferase</keyword>
<dbReference type="GO" id="GO:0080044">
    <property type="term" value="F:quercetin 7-O-glucosyltransferase activity"/>
    <property type="evidence" value="ECO:0007669"/>
    <property type="project" value="TreeGrafter"/>
</dbReference>
<dbReference type="EMBL" id="JAATIQ010000004">
    <property type="protein sequence ID" value="KAF4403416.1"/>
    <property type="molecule type" value="Genomic_DNA"/>
</dbReference>
<proteinExistence type="inferred from homology"/>
<evidence type="ECO:0000256" key="4">
    <source>
        <dbReference type="RuleBase" id="RU003718"/>
    </source>
</evidence>
<dbReference type="SUPFAM" id="SSF53756">
    <property type="entry name" value="UDP-Glycosyltransferase/glycogen phosphorylase"/>
    <property type="match status" value="1"/>
</dbReference>
<sequence>MEAETTTPTPKPVHIVIFPLPLQGHVIPAVHLAIKLASKGFIITFVNTQLIHHQITKSLNQNDIDDVVVDIFAGAREAGLDIRYRTVSDGFPLSFDRVLNREQYILEGPLGVHMPAPMEELMGDLVKSADPSVSVFIADTFFSWQSSIAKKYDLVSVSFWTEPALVFSLYYHLDLLKINGHFGGASHNKDIIDYIPGVKAIKPNDLPSNLQELDVSTIMHEFIKNAFEGVKRADMILCNTVYELEFETILAIQENQPMYAIGPLFPSRFNSSLVPTSIKPESDCMEWLNSKLPNSVLYISFGSFVPCGKKEIDEIAHGLMLSKVNFLWVLRPDVMSYVKPYALPIGFEDETKDRGLIVTWTNQIKVISHYAIGGFLTHCGWNSVLESLWHGVPMLCFPLMTDQLTNRKLLVDDWRTGMNLCDEKSLTRFEVVDKINSLMCRKSITVLKENATKVKDIMKNGLVLDGSSEKNLSRFITDLKIKIANDQSNKSHACLFLNNLRPKERPSTAIISVQR</sequence>
<comment type="caution">
    <text evidence="6">The sequence shown here is derived from an EMBL/GenBank/DDBJ whole genome shotgun (WGS) entry which is preliminary data.</text>
</comment>
<dbReference type="Pfam" id="PF00201">
    <property type="entry name" value="UDPGT"/>
    <property type="match status" value="1"/>
</dbReference>
<name>A0A7J6I7X1_CANSA</name>
<reference evidence="6 7" key="1">
    <citation type="journal article" date="2020" name="bioRxiv">
        <title>Sequence and annotation of 42 cannabis genomes reveals extensive copy number variation in cannabinoid synthesis and pathogen resistance genes.</title>
        <authorList>
            <person name="Mckernan K.J."/>
            <person name="Helbert Y."/>
            <person name="Kane L.T."/>
            <person name="Ebling H."/>
            <person name="Zhang L."/>
            <person name="Liu B."/>
            <person name="Eaton Z."/>
            <person name="Mclaughlin S."/>
            <person name="Kingan S."/>
            <person name="Baybayan P."/>
            <person name="Concepcion G."/>
            <person name="Jordan M."/>
            <person name="Riva A."/>
            <person name="Barbazuk W."/>
            <person name="Harkins T."/>
        </authorList>
    </citation>
    <scope>NUCLEOTIDE SEQUENCE [LARGE SCALE GENOMIC DNA]</scope>
    <source>
        <strain evidence="7">cv. Jamaican Lion 4</strain>
        <tissue evidence="6">Leaf</tissue>
    </source>
</reference>
<gene>
    <name evidence="6" type="ORF">G4B88_008062</name>
</gene>
<evidence type="ECO:0000313" key="6">
    <source>
        <dbReference type="EMBL" id="KAF4403416.1"/>
    </source>
</evidence>
<dbReference type="AlphaFoldDB" id="A0A7J6I7X1"/>
<dbReference type="EC" id="2.4.1.-" evidence="5"/>
<dbReference type="CDD" id="cd03784">
    <property type="entry name" value="GT1_Gtf-like"/>
    <property type="match status" value="1"/>
</dbReference>
<dbReference type="PANTHER" id="PTHR11926:SF1494">
    <property type="entry name" value="FLAVONOL 3-O-GLUCOSYLTRANSFERASE UGT76E12-RELATED"/>
    <property type="match status" value="1"/>
</dbReference>